<organism evidence="6 7">
    <name type="scientific">Hoeflea olei</name>
    <dbReference type="NCBI Taxonomy" id="1480615"/>
    <lineage>
        <taxon>Bacteria</taxon>
        <taxon>Pseudomonadati</taxon>
        <taxon>Pseudomonadota</taxon>
        <taxon>Alphaproteobacteria</taxon>
        <taxon>Hyphomicrobiales</taxon>
        <taxon>Rhizobiaceae</taxon>
        <taxon>Hoeflea</taxon>
    </lineage>
</organism>
<dbReference type="PANTHER" id="PTHR30579">
    <property type="entry name" value="TRANSCRIPTIONAL REGULATOR"/>
    <property type="match status" value="1"/>
</dbReference>
<dbReference type="SUPFAM" id="SSF46785">
    <property type="entry name" value="Winged helix' DNA-binding domain"/>
    <property type="match status" value="1"/>
</dbReference>
<dbReference type="AlphaFoldDB" id="A0A1C1YWW2"/>
<dbReference type="SUPFAM" id="SSF53850">
    <property type="entry name" value="Periplasmic binding protein-like II"/>
    <property type="match status" value="1"/>
</dbReference>
<dbReference type="OrthoDB" id="9796526at2"/>
<dbReference type="InterPro" id="IPR050176">
    <property type="entry name" value="LTTR"/>
</dbReference>
<keyword evidence="3" id="KW-0238">DNA-binding</keyword>
<dbReference type="RefSeq" id="WP_066178460.1">
    <property type="nucleotide sequence ID" value="NZ_LQZT01000012.1"/>
</dbReference>
<dbReference type="Pfam" id="PF00126">
    <property type="entry name" value="HTH_1"/>
    <property type="match status" value="1"/>
</dbReference>
<accession>A0A1C1YWW2</accession>
<name>A0A1C1YWW2_9HYPH</name>
<dbReference type="InterPro" id="IPR036390">
    <property type="entry name" value="WH_DNA-bd_sf"/>
</dbReference>
<evidence type="ECO:0000256" key="3">
    <source>
        <dbReference type="ARBA" id="ARBA00023125"/>
    </source>
</evidence>
<dbReference type="PANTHER" id="PTHR30579:SF3">
    <property type="entry name" value="TRANSCRIPTIONAL REGULATORY PROTEIN"/>
    <property type="match status" value="1"/>
</dbReference>
<dbReference type="EMBL" id="LQZT01000012">
    <property type="protein sequence ID" value="OCW57965.1"/>
    <property type="molecule type" value="Genomic_DNA"/>
</dbReference>
<proteinExistence type="inferred from homology"/>
<dbReference type="GO" id="GO:0003700">
    <property type="term" value="F:DNA-binding transcription factor activity"/>
    <property type="evidence" value="ECO:0007669"/>
    <property type="project" value="InterPro"/>
</dbReference>
<dbReference type="PROSITE" id="PS50931">
    <property type="entry name" value="HTH_LYSR"/>
    <property type="match status" value="1"/>
</dbReference>
<evidence type="ECO:0000313" key="7">
    <source>
        <dbReference type="Proteomes" id="UP000094795"/>
    </source>
</evidence>
<protein>
    <submittedName>
        <fullName evidence="6">LysR family transcriptional regulator</fullName>
    </submittedName>
</protein>
<keyword evidence="4" id="KW-0804">Transcription</keyword>
<evidence type="ECO:0000256" key="1">
    <source>
        <dbReference type="ARBA" id="ARBA00009437"/>
    </source>
</evidence>
<dbReference type="GO" id="GO:0003677">
    <property type="term" value="F:DNA binding"/>
    <property type="evidence" value="ECO:0007669"/>
    <property type="project" value="UniProtKB-KW"/>
</dbReference>
<evidence type="ECO:0000256" key="2">
    <source>
        <dbReference type="ARBA" id="ARBA00023015"/>
    </source>
</evidence>
<keyword evidence="7" id="KW-1185">Reference proteome</keyword>
<feature type="domain" description="HTH lysR-type" evidence="5">
    <location>
        <begin position="1"/>
        <end position="61"/>
    </location>
</feature>
<dbReference type="Gene3D" id="1.10.10.10">
    <property type="entry name" value="Winged helix-like DNA-binding domain superfamily/Winged helix DNA-binding domain"/>
    <property type="match status" value="1"/>
</dbReference>
<dbReference type="InterPro" id="IPR036388">
    <property type="entry name" value="WH-like_DNA-bd_sf"/>
</dbReference>
<dbReference type="InterPro" id="IPR000847">
    <property type="entry name" value="LysR_HTH_N"/>
</dbReference>
<dbReference type="Proteomes" id="UP000094795">
    <property type="component" value="Unassembled WGS sequence"/>
</dbReference>
<sequence length="284" mass="31187">MADANWDDLQLFLQVAERGGLSAAAAGSGLSAATIGRRMLALERTLGRSLFVRSQQGYRLAHDGRILLERVRVMRQAAEGIADWHRDAFALPIVSLAAEPWLVPYLAANIAAIRTATDSFRLCIKTADADLDLSFRGADVAVVGVEPVSGNLARRGSVIQRYAVYRSRDRAEVDNLPWISISTEFARAHADRYVFETHEAGILTWTDDARLVETLVEAGAGRGVLPVFVGDANPAIEREGETLAALDHPLWIVAHDDDRHRPEVRLVIDRVAELFAREAGRFLG</sequence>
<comment type="similarity">
    <text evidence="1">Belongs to the LysR transcriptional regulatory family.</text>
</comment>
<evidence type="ECO:0000313" key="6">
    <source>
        <dbReference type="EMBL" id="OCW57965.1"/>
    </source>
</evidence>
<keyword evidence="2" id="KW-0805">Transcription regulation</keyword>
<reference evidence="6 7" key="1">
    <citation type="submission" date="2015-12" db="EMBL/GenBank/DDBJ databases">
        <authorList>
            <person name="Shamseldin A."/>
            <person name="Moawad H."/>
            <person name="Abd El-Rahim W.M."/>
            <person name="Sadowsky M.J."/>
        </authorList>
    </citation>
    <scope>NUCLEOTIDE SEQUENCE [LARGE SCALE GENOMIC DNA]</scope>
    <source>
        <strain evidence="6 7">JC234</strain>
    </source>
</reference>
<gene>
    <name evidence="6" type="ORF">AWJ14_04030</name>
</gene>
<comment type="caution">
    <text evidence="6">The sequence shown here is derived from an EMBL/GenBank/DDBJ whole genome shotgun (WGS) entry which is preliminary data.</text>
</comment>
<evidence type="ECO:0000259" key="5">
    <source>
        <dbReference type="PROSITE" id="PS50931"/>
    </source>
</evidence>
<evidence type="ECO:0000256" key="4">
    <source>
        <dbReference type="ARBA" id="ARBA00023163"/>
    </source>
</evidence>